<dbReference type="Pfam" id="PF08450">
    <property type="entry name" value="SGL"/>
    <property type="match status" value="1"/>
</dbReference>
<dbReference type="PANTHER" id="PTHR42060:SF1">
    <property type="entry name" value="NHL REPEAT-CONTAINING PROTEIN"/>
    <property type="match status" value="1"/>
</dbReference>
<evidence type="ECO:0000313" key="4">
    <source>
        <dbReference type="Proteomes" id="UP001586593"/>
    </source>
</evidence>
<dbReference type="Proteomes" id="UP001586593">
    <property type="component" value="Unassembled WGS sequence"/>
</dbReference>
<dbReference type="Gene3D" id="2.120.10.30">
    <property type="entry name" value="TolB, C-terminal domain"/>
    <property type="match status" value="1"/>
</dbReference>
<feature type="chain" id="PRO_5047286570" description="SMP-30/Gluconolactonase/LRE-like region domain-containing protein" evidence="1">
    <location>
        <begin position="21"/>
        <end position="316"/>
    </location>
</feature>
<dbReference type="InterPro" id="IPR052998">
    <property type="entry name" value="Hetero-Diels-Alderase-like"/>
</dbReference>
<gene>
    <name evidence="3" type="ORF">VTK73DRAFT_3601</name>
</gene>
<dbReference type="InterPro" id="IPR013658">
    <property type="entry name" value="SGL"/>
</dbReference>
<evidence type="ECO:0000256" key="1">
    <source>
        <dbReference type="SAM" id="SignalP"/>
    </source>
</evidence>
<dbReference type="EMBL" id="JAZHXJ010002128">
    <property type="protein sequence ID" value="KAL1841008.1"/>
    <property type="molecule type" value="Genomic_DNA"/>
</dbReference>
<dbReference type="PANTHER" id="PTHR42060">
    <property type="entry name" value="NHL REPEAT-CONTAINING PROTEIN-RELATED"/>
    <property type="match status" value="1"/>
</dbReference>
<keyword evidence="4" id="KW-1185">Reference proteome</keyword>
<dbReference type="SUPFAM" id="SSF63829">
    <property type="entry name" value="Calcium-dependent phosphotriesterase"/>
    <property type="match status" value="1"/>
</dbReference>
<comment type="caution">
    <text evidence="3">The sequence shown here is derived from an EMBL/GenBank/DDBJ whole genome shotgun (WGS) entry which is preliminary data.</text>
</comment>
<reference evidence="3 4" key="1">
    <citation type="journal article" date="2024" name="Commun. Biol.">
        <title>Comparative genomic analysis of thermophilic fungi reveals convergent evolutionary adaptations and gene losses.</title>
        <authorList>
            <person name="Steindorff A.S."/>
            <person name="Aguilar-Pontes M.V."/>
            <person name="Robinson A.J."/>
            <person name="Andreopoulos B."/>
            <person name="LaButti K."/>
            <person name="Kuo A."/>
            <person name="Mondo S."/>
            <person name="Riley R."/>
            <person name="Otillar R."/>
            <person name="Haridas S."/>
            <person name="Lipzen A."/>
            <person name="Grimwood J."/>
            <person name="Schmutz J."/>
            <person name="Clum A."/>
            <person name="Reid I.D."/>
            <person name="Moisan M.C."/>
            <person name="Butler G."/>
            <person name="Nguyen T.T.M."/>
            <person name="Dewar K."/>
            <person name="Conant G."/>
            <person name="Drula E."/>
            <person name="Henrissat B."/>
            <person name="Hansel C."/>
            <person name="Singer S."/>
            <person name="Hutchinson M.I."/>
            <person name="de Vries R.P."/>
            <person name="Natvig D.O."/>
            <person name="Powell A.J."/>
            <person name="Tsang A."/>
            <person name="Grigoriev I.V."/>
        </authorList>
    </citation>
    <scope>NUCLEOTIDE SEQUENCE [LARGE SCALE GENOMIC DNA]</scope>
    <source>
        <strain evidence="3 4">ATCC 24622</strain>
    </source>
</reference>
<feature type="signal peptide" evidence="1">
    <location>
        <begin position="1"/>
        <end position="20"/>
    </location>
</feature>
<proteinExistence type="predicted"/>
<keyword evidence="1" id="KW-0732">Signal</keyword>
<protein>
    <recommendedName>
        <fullName evidence="2">SMP-30/Gluconolactonase/LRE-like region domain-containing protein</fullName>
    </recommendedName>
</protein>
<evidence type="ECO:0000313" key="3">
    <source>
        <dbReference type="EMBL" id="KAL1841008.1"/>
    </source>
</evidence>
<dbReference type="InterPro" id="IPR011042">
    <property type="entry name" value="6-blade_b-propeller_TolB-like"/>
</dbReference>
<evidence type="ECO:0000259" key="2">
    <source>
        <dbReference type="Pfam" id="PF08450"/>
    </source>
</evidence>
<organism evidence="3 4">
    <name type="scientific">Phialemonium thermophilum</name>
    <dbReference type="NCBI Taxonomy" id="223376"/>
    <lineage>
        <taxon>Eukaryota</taxon>
        <taxon>Fungi</taxon>
        <taxon>Dikarya</taxon>
        <taxon>Ascomycota</taxon>
        <taxon>Pezizomycotina</taxon>
        <taxon>Sordariomycetes</taxon>
        <taxon>Sordariomycetidae</taxon>
        <taxon>Cephalothecales</taxon>
        <taxon>Cephalothecaceae</taxon>
        <taxon>Phialemonium</taxon>
    </lineage>
</organism>
<feature type="domain" description="SMP-30/Gluconolactonase/LRE-like region" evidence="2">
    <location>
        <begin position="135"/>
        <end position="306"/>
    </location>
</feature>
<sequence length="316" mass="32609">MRVLPLAWVLSLYEPFVTSAALIRPRQDATQIAQLGGWVETMTARSNGHLLLNRLDVPELWTVNPATQEASKVLSIPGVLGLTGVAEVAPDVFAVVAGNFSTKTFDIGEGSYAVYRVDLSAPSATPPTAALVQRIPEGAFLLGAASLDNDTVFVADAGTGALYTLTLSTGAYAVVLADATTMRAPASAAIREGIHGVKYRDGALYFTNAFGGTFDRLAVDPATGKPATSTDGGVAQVAVIRRDLQGPEDFALAADGSAYVAMINGGAVVKVAPDGTTEKVATASSATTCVLGRTDKDRDTLYVATSDGAVLSVQVA</sequence>
<name>A0ABR3VI44_9PEZI</name>
<accession>A0ABR3VI44</accession>